<dbReference type="AlphaFoldDB" id="A0A2C9K4W0"/>
<dbReference type="Gene3D" id="3.90.400.10">
    <property type="entry name" value="Oligo-1,6-glucosidase, Domain 2"/>
    <property type="match status" value="1"/>
</dbReference>
<dbReference type="STRING" id="6526.A0A2C9K4W0"/>
<dbReference type="KEGG" id="bgt:106051399"/>
<dbReference type="VEuPathDB" id="VectorBase:BGLAX_030394"/>
<dbReference type="Gene3D" id="2.60.40.1180">
    <property type="entry name" value="Golgi alpha-mannosidase II"/>
    <property type="match status" value="1"/>
</dbReference>
<dbReference type="GO" id="GO:0005975">
    <property type="term" value="P:carbohydrate metabolic process"/>
    <property type="evidence" value="ECO:0007669"/>
    <property type="project" value="InterPro"/>
</dbReference>
<keyword evidence="1" id="KW-0325">Glycoprotein</keyword>
<feature type="region of interest" description="Disordered" evidence="2">
    <location>
        <begin position="421"/>
        <end position="440"/>
    </location>
</feature>
<dbReference type="OrthoDB" id="1740265at2759"/>
<sequence length="583" mass="66901">MRSRCKLLAIGLMMHFYWTVDGQSLLDSLPEVTPDANQTLTWWKTGVIYQVYPRSFKDSDGDGIGDIKGLISELDYFVYLGIDCIWLSPVYKSPMRDFGYDVSDFKDIDPIFGTIDDFKTLTQEVHNRGLKLITDFVPNHVSTDHEWFKKSVKRDGKYANYFIWHDGKRLSNETVVEPNNWLSAFGGSAWQWNSERQEYYYHEFDPSQADLNYRDENLRWEMEDTLKYWLDLGVDGFRVDAFAPLYEVQNVSLDEPVSGLDVPASESDYLKHIYTTNQPESIPTLSKWYDIMNEYDQRDGQDRYMIVEVFSTVDIRNRVYVTGACPFNFDLLHMSDAPTGREILDTIMNEYSHLPTGKWPNFVLGNHDSRRISHKYGSQYVNVYNMLLLTLWGTPTTYYGEELGMLEAVISWADTVDPAGRNAGPERYQNLTRDPERSPMQWTPGYQSGFTKGNTTWLPLALNHTSLNVQAEKKSQEQTTLKLYKELVALRKKQAFQTGKFKFSHVDDDIVCYTREGAFDQYLVILNFGHSAISDLRICGVTSATVAALTPGVTSTAAGQQVQLESMILEPGHGLILRLDSRI</sequence>
<feature type="signal peptide" evidence="3">
    <location>
        <begin position="1"/>
        <end position="22"/>
    </location>
</feature>
<name>A0A2C9K4W0_BIOGL</name>
<dbReference type="SUPFAM" id="SSF51445">
    <property type="entry name" value="(Trans)glycosidases"/>
    <property type="match status" value="1"/>
</dbReference>
<feature type="domain" description="Glycosyl hydrolase family 13 catalytic" evidence="4">
    <location>
        <begin position="50"/>
        <end position="437"/>
    </location>
</feature>
<dbReference type="InterPro" id="IPR013780">
    <property type="entry name" value="Glyco_hydro_b"/>
</dbReference>
<dbReference type="InterPro" id="IPR045857">
    <property type="entry name" value="O16G_dom_2"/>
</dbReference>
<dbReference type="SMART" id="SM00642">
    <property type="entry name" value="Aamy"/>
    <property type="match status" value="1"/>
</dbReference>
<dbReference type="InterPro" id="IPR017853">
    <property type="entry name" value="GH"/>
</dbReference>
<proteinExistence type="predicted"/>
<evidence type="ECO:0000313" key="6">
    <source>
        <dbReference type="Proteomes" id="UP000076420"/>
    </source>
</evidence>
<dbReference type="InterPro" id="IPR006047">
    <property type="entry name" value="GH13_cat_dom"/>
</dbReference>
<reference evidence="5" key="1">
    <citation type="submission" date="2020-05" db="UniProtKB">
        <authorList>
            <consortium name="EnsemblMetazoa"/>
        </authorList>
    </citation>
    <scope>IDENTIFICATION</scope>
    <source>
        <strain evidence="5">BB02</strain>
    </source>
</reference>
<organism evidence="5 6">
    <name type="scientific">Biomphalaria glabrata</name>
    <name type="common">Bloodfluke planorb</name>
    <name type="synonym">Freshwater snail</name>
    <dbReference type="NCBI Taxonomy" id="6526"/>
    <lineage>
        <taxon>Eukaryota</taxon>
        <taxon>Metazoa</taxon>
        <taxon>Spiralia</taxon>
        <taxon>Lophotrochozoa</taxon>
        <taxon>Mollusca</taxon>
        <taxon>Gastropoda</taxon>
        <taxon>Heterobranchia</taxon>
        <taxon>Euthyneura</taxon>
        <taxon>Panpulmonata</taxon>
        <taxon>Hygrophila</taxon>
        <taxon>Lymnaeoidea</taxon>
        <taxon>Planorbidae</taxon>
        <taxon>Biomphalaria</taxon>
    </lineage>
</organism>
<accession>A0A2C9K4W0</accession>
<dbReference type="VEuPathDB" id="VectorBase:BGLB013236"/>
<dbReference type="PANTHER" id="PTHR10357">
    <property type="entry name" value="ALPHA-AMYLASE FAMILY MEMBER"/>
    <property type="match status" value="1"/>
</dbReference>
<dbReference type="Gene3D" id="3.20.20.80">
    <property type="entry name" value="Glycosidases"/>
    <property type="match status" value="1"/>
</dbReference>
<protein>
    <recommendedName>
        <fullName evidence="4">Glycosyl hydrolase family 13 catalytic domain-containing protein</fullName>
    </recommendedName>
</protein>
<evidence type="ECO:0000259" key="4">
    <source>
        <dbReference type="SMART" id="SM00642"/>
    </source>
</evidence>
<dbReference type="Proteomes" id="UP000076420">
    <property type="component" value="Unassembled WGS sequence"/>
</dbReference>
<feature type="chain" id="PRO_5012993953" description="Glycosyl hydrolase family 13 catalytic domain-containing protein" evidence="3">
    <location>
        <begin position="23"/>
        <end position="583"/>
    </location>
</feature>
<gene>
    <name evidence="5" type="primary">106051399</name>
</gene>
<evidence type="ECO:0000313" key="5">
    <source>
        <dbReference type="EnsemblMetazoa" id="BGLB013236-PB"/>
    </source>
</evidence>
<evidence type="ECO:0000256" key="3">
    <source>
        <dbReference type="SAM" id="SignalP"/>
    </source>
</evidence>
<dbReference type="EnsemblMetazoa" id="BGLB013236-RB">
    <property type="protein sequence ID" value="BGLB013236-PB"/>
    <property type="gene ID" value="BGLB013236"/>
</dbReference>
<evidence type="ECO:0000256" key="1">
    <source>
        <dbReference type="ARBA" id="ARBA00023180"/>
    </source>
</evidence>
<dbReference type="PANTHER" id="PTHR10357:SF179">
    <property type="entry name" value="NEUTRAL AND BASIC AMINO ACID TRANSPORT PROTEIN RBAT"/>
    <property type="match status" value="1"/>
</dbReference>
<dbReference type="FunFam" id="3.90.400.10:FF:000001">
    <property type="entry name" value="Maltase A3, isoform A"/>
    <property type="match status" value="1"/>
</dbReference>
<keyword evidence="3" id="KW-0732">Signal</keyword>
<evidence type="ECO:0000256" key="2">
    <source>
        <dbReference type="SAM" id="MobiDB-lite"/>
    </source>
</evidence>
<dbReference type="Pfam" id="PF00128">
    <property type="entry name" value="Alpha-amylase"/>
    <property type="match status" value="1"/>
</dbReference>